<evidence type="ECO:0000313" key="3">
    <source>
        <dbReference type="Proteomes" id="UP000437575"/>
    </source>
</evidence>
<reference evidence="3 4" key="1">
    <citation type="submission" date="2019-11" db="EMBL/GenBank/DDBJ databases">
        <title>Draft Genome Sequence of Plant Growth-Promoting Rhizosphere-Associated Bacteria.</title>
        <authorList>
            <person name="Vasilyev I.Y."/>
            <person name="Radchenko V."/>
            <person name="Ilnitskaya E.V."/>
        </authorList>
    </citation>
    <scope>NUCLEOTIDE SEQUENCE [LARGE SCALE GENOMIC DNA]</scope>
    <source>
        <strain evidence="2 4">VRA_01-1sq_f</strain>
        <strain evidence="1 3">VRA_1sq_f</strain>
    </source>
</reference>
<comment type="caution">
    <text evidence="1">The sequence shown here is derived from an EMBL/GenBank/DDBJ whole genome shotgun (WGS) entry which is preliminary data.</text>
</comment>
<dbReference type="Proteomes" id="UP000467635">
    <property type="component" value="Unassembled WGS sequence"/>
</dbReference>
<evidence type="ECO:0000313" key="4">
    <source>
        <dbReference type="Proteomes" id="UP000467635"/>
    </source>
</evidence>
<gene>
    <name evidence="2" type="ORF">GKC33_00370</name>
    <name evidence="1" type="ORF">GKC34_00105</name>
</gene>
<name>A0A6A8LLY3_9LACO</name>
<organism evidence="1 3">
    <name type="scientific">Ligilactobacillus salivarius</name>
    <dbReference type="NCBI Taxonomy" id="1624"/>
    <lineage>
        <taxon>Bacteria</taxon>
        <taxon>Bacillati</taxon>
        <taxon>Bacillota</taxon>
        <taxon>Bacilli</taxon>
        <taxon>Lactobacillales</taxon>
        <taxon>Lactobacillaceae</taxon>
        <taxon>Ligilactobacillus</taxon>
    </lineage>
</organism>
<sequence>MGSTLFNVTGNKVTFTFKNVDTVSSTYFKPGADKGMGESAPWVIISTSIMKDSSGIVPPTIHYHHTNVELLLDKSF</sequence>
<dbReference type="AlphaFoldDB" id="A0A6A8LLY3"/>
<dbReference type="Proteomes" id="UP000437575">
    <property type="component" value="Unassembled WGS sequence"/>
</dbReference>
<dbReference type="EMBL" id="WKKX01000006">
    <property type="protein sequence ID" value="MSE07221.1"/>
    <property type="molecule type" value="Genomic_DNA"/>
</dbReference>
<protein>
    <submittedName>
        <fullName evidence="1">Uncharacterized protein</fullName>
    </submittedName>
</protein>
<accession>A0A6A8LLY3</accession>
<evidence type="ECO:0000313" key="1">
    <source>
        <dbReference type="EMBL" id="MSE04281.1"/>
    </source>
</evidence>
<dbReference type="EMBL" id="WKKZ01000001">
    <property type="protein sequence ID" value="MSE04281.1"/>
    <property type="molecule type" value="Genomic_DNA"/>
</dbReference>
<proteinExistence type="predicted"/>
<evidence type="ECO:0000313" key="2">
    <source>
        <dbReference type="EMBL" id="MSE07221.1"/>
    </source>
</evidence>